<dbReference type="InterPro" id="IPR004821">
    <property type="entry name" value="Cyt_trans-like"/>
</dbReference>
<dbReference type="InterPro" id="IPR014729">
    <property type="entry name" value="Rossmann-like_a/b/a_fold"/>
</dbReference>
<dbReference type="PANTHER" id="PTHR39321:SF3">
    <property type="entry name" value="PHOSPHOPANTETHEINE ADENYLYLTRANSFERASE"/>
    <property type="match status" value="1"/>
</dbReference>
<evidence type="ECO:0000259" key="11">
    <source>
        <dbReference type="Pfam" id="PF01467"/>
    </source>
</evidence>
<keyword evidence="8 10" id="KW-0520">NAD</keyword>
<keyword evidence="6 10" id="KW-0547">Nucleotide-binding</keyword>
<dbReference type="HAMAP" id="MF_00244">
    <property type="entry name" value="NaMN_adenylyltr"/>
    <property type="match status" value="1"/>
</dbReference>
<dbReference type="SUPFAM" id="SSF52374">
    <property type="entry name" value="Nucleotidylyl transferase"/>
    <property type="match status" value="1"/>
</dbReference>
<dbReference type="UniPathway" id="UPA00253">
    <property type="reaction ID" value="UER00332"/>
</dbReference>
<dbReference type="GO" id="GO:0009435">
    <property type="term" value="P:NAD+ biosynthetic process"/>
    <property type="evidence" value="ECO:0007669"/>
    <property type="project" value="UniProtKB-UniRule"/>
</dbReference>
<dbReference type="NCBIfam" id="TIGR00125">
    <property type="entry name" value="cyt_tran_rel"/>
    <property type="match status" value="1"/>
</dbReference>
<evidence type="ECO:0000256" key="3">
    <source>
        <dbReference type="ARBA" id="ARBA00022642"/>
    </source>
</evidence>
<evidence type="ECO:0000256" key="9">
    <source>
        <dbReference type="ARBA" id="ARBA00048721"/>
    </source>
</evidence>
<accession>A0A6L5XZY6</accession>
<evidence type="ECO:0000256" key="7">
    <source>
        <dbReference type="ARBA" id="ARBA00022840"/>
    </source>
</evidence>
<evidence type="ECO:0000256" key="8">
    <source>
        <dbReference type="ARBA" id="ARBA00023027"/>
    </source>
</evidence>
<dbReference type="GO" id="GO:0005524">
    <property type="term" value="F:ATP binding"/>
    <property type="evidence" value="ECO:0007669"/>
    <property type="project" value="UniProtKB-KW"/>
</dbReference>
<dbReference type="Proteomes" id="UP000482209">
    <property type="component" value="Unassembled WGS sequence"/>
</dbReference>
<dbReference type="AlphaFoldDB" id="A0A6L5XZY6"/>
<keyword evidence="4 10" id="KW-0808">Transferase</keyword>
<keyword evidence="13" id="KW-1185">Reference proteome</keyword>
<comment type="catalytic activity">
    <reaction evidence="9 10">
        <text>nicotinate beta-D-ribonucleotide + ATP + H(+) = deamido-NAD(+) + diphosphate</text>
        <dbReference type="Rhea" id="RHEA:22860"/>
        <dbReference type="ChEBI" id="CHEBI:15378"/>
        <dbReference type="ChEBI" id="CHEBI:30616"/>
        <dbReference type="ChEBI" id="CHEBI:33019"/>
        <dbReference type="ChEBI" id="CHEBI:57502"/>
        <dbReference type="ChEBI" id="CHEBI:58437"/>
        <dbReference type="EC" id="2.7.7.18"/>
    </reaction>
</comment>
<comment type="similarity">
    <text evidence="10">Belongs to the NadD family.</text>
</comment>
<gene>
    <name evidence="10" type="primary">nadD</name>
    <name evidence="12" type="ORF">FYJ58_10790</name>
</gene>
<keyword evidence="3 10" id="KW-0662">Pyridine nucleotide biosynthesis</keyword>
<keyword evidence="7 10" id="KW-0067">ATP-binding</keyword>
<comment type="pathway">
    <text evidence="2 10">Cofactor biosynthesis; NAD(+) biosynthesis; deamido-NAD(+) from nicotinate D-ribonucleotide: step 1/1.</text>
</comment>
<dbReference type="NCBIfam" id="NF000840">
    <property type="entry name" value="PRK00071.1-3"/>
    <property type="match status" value="1"/>
</dbReference>
<dbReference type="EC" id="2.7.7.18" evidence="10"/>
<dbReference type="Gene3D" id="3.40.50.620">
    <property type="entry name" value="HUPs"/>
    <property type="match status" value="1"/>
</dbReference>
<dbReference type="NCBIfam" id="TIGR00482">
    <property type="entry name" value="nicotinate (nicotinamide) nucleotide adenylyltransferase"/>
    <property type="match status" value="1"/>
</dbReference>
<evidence type="ECO:0000256" key="1">
    <source>
        <dbReference type="ARBA" id="ARBA00002324"/>
    </source>
</evidence>
<evidence type="ECO:0000256" key="5">
    <source>
        <dbReference type="ARBA" id="ARBA00022695"/>
    </source>
</evidence>
<sequence length="205" mass="24504">MMKKIGIMGGTFNPIHNGHLKMALEAYKQFQLDEVWFMPTKNPPHKAEKEIISDDHRVKMIELAIKKIPFFYLSKIELEREGTTYTVDTLCQLEKDYPNDYFYFILGADSLFHIHTWKSPEKVMKLAHILSAPRYPMTQEEEIERKDMLSEQYHADIQLISMEPIRISSMNIRKRIFNKQPINEYLPKEVEQYVKKYHLYQERSD</sequence>
<reference evidence="12 13" key="1">
    <citation type="submission" date="2019-08" db="EMBL/GenBank/DDBJ databases">
        <title>In-depth cultivation of the pig gut microbiome towards novel bacterial diversity and tailored functional studies.</title>
        <authorList>
            <person name="Wylensek D."/>
            <person name="Hitch T.C.A."/>
            <person name="Clavel T."/>
        </authorList>
    </citation>
    <scope>NUCLEOTIDE SEQUENCE [LARGE SCALE GENOMIC DNA]</scope>
    <source>
        <strain evidence="12 13">WCA-693-APC-MOT-I</strain>
    </source>
</reference>
<evidence type="ECO:0000256" key="2">
    <source>
        <dbReference type="ARBA" id="ARBA00005019"/>
    </source>
</evidence>
<dbReference type="Pfam" id="PF01467">
    <property type="entry name" value="CTP_transf_like"/>
    <property type="match status" value="1"/>
</dbReference>
<evidence type="ECO:0000313" key="12">
    <source>
        <dbReference type="EMBL" id="MSS64355.1"/>
    </source>
</evidence>
<dbReference type="RefSeq" id="WP_154519746.1">
    <property type="nucleotide sequence ID" value="NZ_VUMT01000017.1"/>
</dbReference>
<organism evidence="12 13">
    <name type="scientific">Velocimicrobium porci</name>
    <dbReference type="NCBI Taxonomy" id="2606634"/>
    <lineage>
        <taxon>Bacteria</taxon>
        <taxon>Bacillati</taxon>
        <taxon>Bacillota</taxon>
        <taxon>Clostridia</taxon>
        <taxon>Lachnospirales</taxon>
        <taxon>Lachnospiraceae</taxon>
        <taxon>Velocimicrobium</taxon>
    </lineage>
</organism>
<dbReference type="PANTHER" id="PTHR39321">
    <property type="entry name" value="NICOTINATE-NUCLEOTIDE ADENYLYLTRANSFERASE-RELATED"/>
    <property type="match status" value="1"/>
</dbReference>
<name>A0A6L5XZY6_9FIRM</name>
<protein>
    <recommendedName>
        <fullName evidence="10">Probable nicotinate-nucleotide adenylyltransferase</fullName>
        <ecNumber evidence="10">2.7.7.18</ecNumber>
    </recommendedName>
    <alternativeName>
        <fullName evidence="10">Deamido-NAD(+) diphosphorylase</fullName>
    </alternativeName>
    <alternativeName>
        <fullName evidence="10">Deamido-NAD(+) pyrophosphorylase</fullName>
    </alternativeName>
    <alternativeName>
        <fullName evidence="10">Nicotinate mononucleotide adenylyltransferase</fullName>
        <shortName evidence="10">NaMN adenylyltransferase</shortName>
    </alternativeName>
</protein>
<evidence type="ECO:0000256" key="6">
    <source>
        <dbReference type="ARBA" id="ARBA00022741"/>
    </source>
</evidence>
<dbReference type="GO" id="GO:0004515">
    <property type="term" value="F:nicotinate-nucleotide adenylyltransferase activity"/>
    <property type="evidence" value="ECO:0007669"/>
    <property type="project" value="UniProtKB-UniRule"/>
</dbReference>
<dbReference type="InterPro" id="IPR005248">
    <property type="entry name" value="NadD/NMNAT"/>
</dbReference>
<dbReference type="CDD" id="cd02165">
    <property type="entry name" value="NMNAT"/>
    <property type="match status" value="1"/>
</dbReference>
<evidence type="ECO:0000313" key="13">
    <source>
        <dbReference type="Proteomes" id="UP000482209"/>
    </source>
</evidence>
<comment type="function">
    <text evidence="1 10">Catalyzes the reversible adenylation of nicotinate mononucleotide (NaMN) to nicotinic acid adenine dinucleotide (NaAD).</text>
</comment>
<proteinExistence type="inferred from homology"/>
<dbReference type="EMBL" id="VUMT01000017">
    <property type="protein sequence ID" value="MSS64355.1"/>
    <property type="molecule type" value="Genomic_DNA"/>
</dbReference>
<evidence type="ECO:0000256" key="10">
    <source>
        <dbReference type="HAMAP-Rule" id="MF_00244"/>
    </source>
</evidence>
<keyword evidence="5 10" id="KW-0548">Nucleotidyltransferase</keyword>
<feature type="domain" description="Cytidyltransferase-like" evidence="11">
    <location>
        <begin position="7"/>
        <end position="175"/>
    </location>
</feature>
<evidence type="ECO:0000256" key="4">
    <source>
        <dbReference type="ARBA" id="ARBA00022679"/>
    </source>
</evidence>
<comment type="caution">
    <text evidence="12">The sequence shown here is derived from an EMBL/GenBank/DDBJ whole genome shotgun (WGS) entry which is preliminary data.</text>
</comment>